<evidence type="ECO:0000313" key="2">
    <source>
        <dbReference type="Proteomes" id="UP000254405"/>
    </source>
</evidence>
<gene>
    <name evidence="1" type="ORF">NCTC8985_06496</name>
</gene>
<reference evidence="1 2" key="1">
    <citation type="submission" date="2018-06" db="EMBL/GenBank/DDBJ databases">
        <authorList>
            <consortium name="Pathogen Informatics"/>
            <person name="Doyle S."/>
        </authorList>
    </citation>
    <scope>NUCLEOTIDE SEQUENCE [LARGE SCALE GENOMIC DNA]</scope>
    <source>
        <strain evidence="1 2">NCTC8985</strain>
    </source>
</reference>
<sequence>MTFRGNLLLYSLWYELHRLRTFAARHHCHGLTHLSWQNANFLPVLVKNFVGCSFTLDSQCGRLWLSQPPATGTHTGVWHLAGNEQGPAATT</sequence>
<protein>
    <submittedName>
        <fullName evidence="1">Uncharacterized protein</fullName>
    </submittedName>
</protein>
<organism evidence="1 2">
    <name type="scientific">Escherichia coli</name>
    <dbReference type="NCBI Taxonomy" id="562"/>
    <lineage>
        <taxon>Bacteria</taxon>
        <taxon>Pseudomonadati</taxon>
        <taxon>Pseudomonadota</taxon>
        <taxon>Gammaproteobacteria</taxon>
        <taxon>Enterobacterales</taxon>
        <taxon>Enterobacteriaceae</taxon>
        <taxon>Escherichia</taxon>
    </lineage>
</organism>
<accession>A0A376ZWQ2</accession>
<dbReference type="Proteomes" id="UP000254405">
    <property type="component" value="Unassembled WGS sequence"/>
</dbReference>
<dbReference type="AlphaFoldDB" id="A0A376ZWQ2"/>
<dbReference type="EMBL" id="UGCO01000002">
    <property type="protein sequence ID" value="STK78085.1"/>
    <property type="molecule type" value="Genomic_DNA"/>
</dbReference>
<name>A0A376ZWQ2_ECOLX</name>
<evidence type="ECO:0000313" key="1">
    <source>
        <dbReference type="EMBL" id="STK78085.1"/>
    </source>
</evidence>
<proteinExistence type="predicted"/>